<comment type="caution">
    <text evidence="1">The sequence shown here is derived from an EMBL/GenBank/DDBJ whole genome shotgun (WGS) entry which is preliminary data.</text>
</comment>
<gene>
    <name evidence="1" type="ORF">ACFOHJ_23460</name>
</gene>
<sequence length="51" mass="5736">MRRDKKEIEQSKQHTLVSHYRAIGPAAIVAALLHTTKAQKPSQKFILPRAA</sequence>
<accession>A0ABV7KHF7</accession>
<protein>
    <recommendedName>
        <fullName evidence="3">Transcriptional regulator</fullName>
    </recommendedName>
</protein>
<evidence type="ECO:0000313" key="1">
    <source>
        <dbReference type="EMBL" id="MFC3209182.1"/>
    </source>
</evidence>
<evidence type="ECO:0000313" key="2">
    <source>
        <dbReference type="Proteomes" id="UP001595583"/>
    </source>
</evidence>
<keyword evidence="2" id="KW-1185">Reference proteome</keyword>
<dbReference type="RefSeq" id="WP_378225328.1">
    <property type="nucleotide sequence ID" value="NZ_JBHRTK010000031.1"/>
</dbReference>
<proteinExistence type="predicted"/>
<evidence type="ECO:0008006" key="3">
    <source>
        <dbReference type="Google" id="ProtNLM"/>
    </source>
</evidence>
<dbReference type="EMBL" id="JBHRTK010000031">
    <property type="protein sequence ID" value="MFC3209182.1"/>
    <property type="molecule type" value="Genomic_DNA"/>
</dbReference>
<name>A0ABV7KHF7_9HYPH</name>
<dbReference type="Proteomes" id="UP001595583">
    <property type="component" value="Unassembled WGS sequence"/>
</dbReference>
<reference evidence="2" key="1">
    <citation type="journal article" date="2019" name="Int. J. Syst. Evol. Microbiol.">
        <title>The Global Catalogue of Microorganisms (GCM) 10K type strain sequencing project: providing services to taxonomists for standard genome sequencing and annotation.</title>
        <authorList>
            <consortium name="The Broad Institute Genomics Platform"/>
            <consortium name="The Broad Institute Genome Sequencing Center for Infectious Disease"/>
            <person name="Wu L."/>
            <person name="Ma J."/>
        </authorList>
    </citation>
    <scope>NUCLEOTIDE SEQUENCE [LARGE SCALE GENOMIC DNA]</scope>
    <source>
        <strain evidence="2">KCTC 52165</strain>
    </source>
</reference>
<organism evidence="1 2">
    <name type="scientific">Aquamicrobium soli</name>
    <dbReference type="NCBI Taxonomy" id="1811518"/>
    <lineage>
        <taxon>Bacteria</taxon>
        <taxon>Pseudomonadati</taxon>
        <taxon>Pseudomonadota</taxon>
        <taxon>Alphaproteobacteria</taxon>
        <taxon>Hyphomicrobiales</taxon>
        <taxon>Phyllobacteriaceae</taxon>
        <taxon>Aquamicrobium</taxon>
    </lineage>
</organism>